<dbReference type="SUPFAM" id="SSF69318">
    <property type="entry name" value="Integrin alpha N-terminal domain"/>
    <property type="match status" value="1"/>
</dbReference>
<comment type="caution">
    <text evidence="4">The sequence shown here is derived from an EMBL/GenBank/DDBJ whole genome shotgun (WGS) entry which is preliminary data.</text>
</comment>
<dbReference type="PANTHER" id="PTHR46580">
    <property type="entry name" value="SENSOR KINASE-RELATED"/>
    <property type="match status" value="1"/>
</dbReference>
<sequence length="795" mass="86461">MRTNVWFGGPFWTVAVALGLLVTGCGGDSAQDGANAPGTKRPGSEGSATSGGQADSGTAPGDYPEARDRSLAEIRADEDAHDAANWAPEVRSETYRGAFINLWDDLYAADDRWAVLASAALGTITRGELGPPEAVGGRLTRREILPGGAPLSDAERSSWIADLRGRFTLERFEFTPRSFVDTDPPRTVFATVLGLAPIAPETRRIQIDVDLAVTWSAEQDAYLNYAPAVIEVVSGELLEWTGAPAFEDMLDYDNPNPQIIPPICVYDVDGDGWTDILYPQTNLLFRNTRGMAFERTDFAAYPLRNYYDALFGDFDGDGVRDFLAAGIGDTDVNGRPSLYLFHSDGAGAFTSPPTKVYANTFESQLAFAAGDIDADGDVDLFIGKYLPPFLAGQVPTPFYDANDGLPSELLLNDGTGQFTQGIEGSGLERFRNRRTFRVSFVDLDEDGDLDLLQTNDFAGTAIYWNDGRGKFALAAEGAPTGPGVDEGSSFGMSHTFGDYDGDGETDFYVTGMYSYTVRRLMELGLGRPDRPDVDDHRMALAYGNRMYMGQGEGRFVQPPFKDSVANTGWSWGVSSFDVENDGDLDLFVANGHLSGASIRDYDSRYWRHDVYQVGSRPDPVKSAYFLDKMGSLGKAISWAGYEHNRLLLHVGSGFFDAGYVLGLGSEVDSRHVVSEDFDRDGRVDLVVGYKDSSTGQKGFRVARNRWPDAGHWISITLKDGPGVSVFGAKILVETPTRKQVQLVVAGDSFFSQHSNRRVFGLGEDATVSRVTVTWPGGKTSVLEAPAIGRDHVVAP</sequence>
<protein>
    <submittedName>
        <fullName evidence="4">CRTAC1 family protein</fullName>
    </submittedName>
</protein>
<keyword evidence="1" id="KW-0732">Signal</keyword>
<evidence type="ECO:0000256" key="2">
    <source>
        <dbReference type="SAM" id="MobiDB-lite"/>
    </source>
</evidence>
<dbReference type="Pfam" id="PF07593">
    <property type="entry name" value="UnbV_ASPIC"/>
    <property type="match status" value="1"/>
</dbReference>
<feature type="region of interest" description="Disordered" evidence="2">
    <location>
        <begin position="30"/>
        <end position="65"/>
    </location>
</feature>
<evidence type="ECO:0000259" key="3">
    <source>
        <dbReference type="Pfam" id="PF07593"/>
    </source>
</evidence>
<reference evidence="4" key="1">
    <citation type="submission" date="2020-04" db="EMBL/GenBank/DDBJ databases">
        <authorList>
            <person name="Zhang T."/>
        </authorList>
    </citation>
    <scope>NUCLEOTIDE SEQUENCE</scope>
    <source>
        <strain evidence="4">HKST-UBA02</strain>
    </source>
</reference>
<evidence type="ECO:0000313" key="5">
    <source>
        <dbReference type="Proteomes" id="UP000739538"/>
    </source>
</evidence>
<dbReference type="Proteomes" id="UP000739538">
    <property type="component" value="Unassembled WGS sequence"/>
</dbReference>
<name>A0A956SC19_UNCEI</name>
<dbReference type="InterPro" id="IPR028994">
    <property type="entry name" value="Integrin_alpha_N"/>
</dbReference>
<dbReference type="Pfam" id="PF13517">
    <property type="entry name" value="FG-GAP_3"/>
    <property type="match status" value="2"/>
</dbReference>
<dbReference type="PANTHER" id="PTHR46580:SF4">
    <property type="entry name" value="ATP_GTP-BINDING PROTEIN"/>
    <property type="match status" value="1"/>
</dbReference>
<dbReference type="EMBL" id="JAGQHS010000011">
    <property type="protein sequence ID" value="MCA9754881.1"/>
    <property type="molecule type" value="Genomic_DNA"/>
</dbReference>
<feature type="compositionally biased region" description="Polar residues" evidence="2">
    <location>
        <begin position="46"/>
        <end position="56"/>
    </location>
</feature>
<accession>A0A956SC19</accession>
<reference evidence="4" key="2">
    <citation type="journal article" date="2021" name="Microbiome">
        <title>Successional dynamics and alternative stable states in a saline activated sludge microbial community over 9 years.</title>
        <authorList>
            <person name="Wang Y."/>
            <person name="Ye J."/>
            <person name="Ju F."/>
            <person name="Liu L."/>
            <person name="Boyd J.A."/>
            <person name="Deng Y."/>
            <person name="Parks D.H."/>
            <person name="Jiang X."/>
            <person name="Yin X."/>
            <person name="Woodcroft B.J."/>
            <person name="Tyson G.W."/>
            <person name="Hugenholtz P."/>
            <person name="Polz M.F."/>
            <person name="Zhang T."/>
        </authorList>
    </citation>
    <scope>NUCLEOTIDE SEQUENCE</scope>
    <source>
        <strain evidence="4">HKST-UBA02</strain>
    </source>
</reference>
<proteinExistence type="predicted"/>
<dbReference type="Gene3D" id="2.130.10.130">
    <property type="entry name" value="Integrin alpha, N-terminal"/>
    <property type="match status" value="2"/>
</dbReference>
<feature type="domain" description="ASPIC/UnbV" evidence="3">
    <location>
        <begin position="726"/>
        <end position="790"/>
    </location>
</feature>
<organism evidence="4 5">
    <name type="scientific">Eiseniibacteriota bacterium</name>
    <dbReference type="NCBI Taxonomy" id="2212470"/>
    <lineage>
        <taxon>Bacteria</taxon>
        <taxon>Candidatus Eiseniibacteriota</taxon>
    </lineage>
</organism>
<gene>
    <name evidence="4" type="ORF">KDA27_03695</name>
</gene>
<dbReference type="InterPro" id="IPR013517">
    <property type="entry name" value="FG-GAP"/>
</dbReference>
<evidence type="ECO:0000313" key="4">
    <source>
        <dbReference type="EMBL" id="MCA9754881.1"/>
    </source>
</evidence>
<dbReference type="PROSITE" id="PS51257">
    <property type="entry name" value="PROKAR_LIPOPROTEIN"/>
    <property type="match status" value="1"/>
</dbReference>
<dbReference type="AlphaFoldDB" id="A0A956SC19"/>
<evidence type="ECO:0000256" key="1">
    <source>
        <dbReference type="ARBA" id="ARBA00022729"/>
    </source>
</evidence>
<dbReference type="InterPro" id="IPR011519">
    <property type="entry name" value="UnbV_ASPIC"/>
</dbReference>